<feature type="region of interest" description="Disordered" evidence="1">
    <location>
        <begin position="272"/>
        <end position="304"/>
    </location>
</feature>
<evidence type="ECO:0000313" key="2">
    <source>
        <dbReference type="EMBL" id="VVE11242.1"/>
    </source>
</evidence>
<reference evidence="2 3" key="1">
    <citation type="submission" date="2019-08" db="EMBL/GenBank/DDBJ databases">
        <authorList>
            <person name="Peeters C."/>
        </authorList>
    </citation>
    <scope>NUCLEOTIDE SEQUENCE [LARGE SCALE GENOMIC DNA]</scope>
    <source>
        <strain evidence="2 3">LMG 31114</strain>
    </source>
</reference>
<proteinExistence type="predicted"/>
<keyword evidence="3" id="KW-1185">Reference proteome</keyword>
<evidence type="ECO:0000313" key="3">
    <source>
        <dbReference type="Proteomes" id="UP000366945"/>
    </source>
</evidence>
<dbReference type="OrthoDB" id="8937901at2"/>
<evidence type="ECO:0000256" key="1">
    <source>
        <dbReference type="SAM" id="MobiDB-lite"/>
    </source>
</evidence>
<dbReference type="GeneID" id="300404678"/>
<dbReference type="Proteomes" id="UP000366945">
    <property type="component" value="Unassembled WGS sequence"/>
</dbReference>
<sequence>MFSISNRIAQTASNGVRQLGQQPQKHDLLNYVARREDDALVECRNGRELRHLLDVVGTPHAALTLNAILDTGMHAEGAVDLRERLASCRDGEIERRIKAVPTLQHWASDATWQLPSESHNRSLMLSLRVLQLFGHSTSVPVVFDPENRRVVFHYVGGNAPDADGQGRSDSNDASSNDRLRVLLHDAADGRSPNDPIHRASLNALTLLVSANDIDGLHTRSTHWQRHWDRWRHGNDNVRTLSLRLTPEFESWLEARTETAVSHSQDYALRQRLTEQARNPDDVVEISSTASSDPAPSHRPAHPDA</sequence>
<organism evidence="2 3">
    <name type="scientific">Pandoraea pneumonica</name>
    <dbReference type="NCBI Taxonomy" id="2508299"/>
    <lineage>
        <taxon>Bacteria</taxon>
        <taxon>Pseudomonadati</taxon>
        <taxon>Pseudomonadota</taxon>
        <taxon>Betaproteobacteria</taxon>
        <taxon>Burkholderiales</taxon>
        <taxon>Burkholderiaceae</taxon>
        <taxon>Pandoraea</taxon>
    </lineage>
</organism>
<dbReference type="AlphaFoldDB" id="A0A5E4VG92"/>
<accession>A0A5E4VG92</accession>
<dbReference type="RefSeq" id="WP_150679917.1">
    <property type="nucleotide sequence ID" value="NZ_CABPSK010000002.1"/>
</dbReference>
<protein>
    <submittedName>
        <fullName evidence="2">Uncharacterized protein</fullName>
    </submittedName>
</protein>
<dbReference type="EMBL" id="CABPSK010000002">
    <property type="protein sequence ID" value="VVE11242.1"/>
    <property type="molecule type" value="Genomic_DNA"/>
</dbReference>
<name>A0A5E4VG92_9BURK</name>
<gene>
    <name evidence="2" type="ORF">PPN31114_02654</name>
</gene>